<dbReference type="SUPFAM" id="SSF56436">
    <property type="entry name" value="C-type lectin-like"/>
    <property type="match status" value="2"/>
</dbReference>
<proteinExistence type="predicted"/>
<reference evidence="4" key="1">
    <citation type="submission" date="2022-11" db="UniProtKB">
        <authorList>
            <consortium name="WormBaseParasite"/>
        </authorList>
    </citation>
    <scope>IDENTIFICATION</scope>
</reference>
<organism evidence="3 4">
    <name type="scientific">Acrobeloides nanus</name>
    <dbReference type="NCBI Taxonomy" id="290746"/>
    <lineage>
        <taxon>Eukaryota</taxon>
        <taxon>Metazoa</taxon>
        <taxon>Ecdysozoa</taxon>
        <taxon>Nematoda</taxon>
        <taxon>Chromadorea</taxon>
        <taxon>Rhabditida</taxon>
        <taxon>Tylenchina</taxon>
        <taxon>Cephalobomorpha</taxon>
        <taxon>Cephaloboidea</taxon>
        <taxon>Cephalobidae</taxon>
        <taxon>Acrobeloides</taxon>
    </lineage>
</organism>
<dbReference type="Gene3D" id="3.10.100.10">
    <property type="entry name" value="Mannose-Binding Protein A, subunit A"/>
    <property type="match status" value="2"/>
</dbReference>
<dbReference type="PANTHER" id="PTHR22803">
    <property type="entry name" value="MANNOSE, PHOSPHOLIPASE, LECTIN RECEPTOR RELATED"/>
    <property type="match status" value="1"/>
</dbReference>
<dbReference type="SMART" id="SM00034">
    <property type="entry name" value="CLECT"/>
    <property type="match status" value="2"/>
</dbReference>
<feature type="coiled-coil region" evidence="1">
    <location>
        <begin position="919"/>
        <end position="948"/>
    </location>
</feature>
<protein>
    <submittedName>
        <fullName evidence="4">C-type lectin domain-containing protein</fullName>
    </submittedName>
</protein>
<evidence type="ECO:0000256" key="1">
    <source>
        <dbReference type="SAM" id="Coils"/>
    </source>
</evidence>
<evidence type="ECO:0000313" key="3">
    <source>
        <dbReference type="Proteomes" id="UP000887540"/>
    </source>
</evidence>
<name>A0A914EF82_9BILA</name>
<sequence>MADINSLLKNPPVSLLKLRELTLRYHWLMATSVISPDNFQVRMSHLYVLAQTLHEGEIIQTHDSKVGEISLVQVLDRLIRGVRDGFLSRVDFFKVAKQYDNLKRALIDDFDWVNSSTELLLETAFLVFECCEKMCQFDEANQWICRILEKLIYQEIETPDLQIQTLMKCLAIIETFLYEQVNLEGLSLIAVRLIRLTEHQKFAKEVDLWLCCYKIAKLKQEDLTEEGLEDFYEESVECPHRLPTRALSLLVKAHEVLGKHKSCCSQNGKFLMFYLEEIRRMLELEPVINFSHFKFSNFKTRQRMDDHGSTLKLEKNWELFELVIPMLIPKNLPLMDDLLKLSFDCIQILTHIYDFVLEQGFEGLEEGEYSNAKKKLNEFLENSPKLGLEGEFEGNLDRFTEEFQTDLRDSWPCIDSCKAISQTRHELAQKLFYVLSHYYYRIDAKAEMRLYTTATLALGCNLLSNEVYGSTWAFYAQTESFRYSVLPDESLSNNLDKFTFPFKMALLIDKNLVMIHADLANIYYQVRTRIYRSLNNKGTHDIELYNRLLLMSKAYSQMAEKYNEWGNLEVEWLSYYFQAKIAEKQKEPPQKIFELYRRCACTMEEEGYIYNGKIKKSDQKNFEPLEIHYHVHSYALKLLRRTKMHPEQVYENLKTLRIVAFYLRVFLDHGITREALQGLASEKKISFHDVDQIRLSVENILNADGDFGTEENKVASFVSETASLNKQIVKLSIEAFEMIISRFPHYKSIYRLSQYYADELNDPSKALNFLFAKIFRKHKADGTVFDSIVEIKRSDFERVGSLAFHVTRITKLSMDCAVKVEDFEKLERLLINLMVANKQFKVEMKEFAVQSLIHDYTPAYFRLAEKKVPRNLPEIDERIECLNKMISAIHEKSNFKEELEMLQNLCDSYVVKRTSLMEIDAVKKRKSEEFLEMKRKEEQSKLEAQTKESLHKQKIDLSINSVLPFLFVYALTDCPLNGLESPSNSNKCYFFFSPTLNFLDAEQLCSEQGGHLASVCNTFENNFLVEQAQRFETYGQKDFLIGLTDQTTKNVWKWTDPSVSCNYTNWDKGQPSSDFDCVSVSLSTGKWQTTACSNLGKSFICETSALPINNPRCPPGYSYFRETNFCYKTNTSWIGINEAEANCIQDGGNLASIHSPEENAFINSLFSQNVSYFAWWIGLVNVGNGYWQWLDGSEITYTNYCSNVTSGALNCTLMLQSDHPDGNGLACWVNWEKCSGGTVGAICKRYPICV</sequence>
<accession>A0A914EF82</accession>
<dbReference type="WBParaSite" id="ACRNAN_scaffold7429.g10094.t2">
    <property type="protein sequence ID" value="ACRNAN_scaffold7429.g10094.t2"/>
    <property type="gene ID" value="ACRNAN_scaffold7429.g10094"/>
</dbReference>
<evidence type="ECO:0000259" key="2">
    <source>
        <dbReference type="PROSITE" id="PS50041"/>
    </source>
</evidence>
<feature type="domain" description="C-type lectin" evidence="2">
    <location>
        <begin position="984"/>
        <end position="1093"/>
    </location>
</feature>
<dbReference type="InterPro" id="IPR001304">
    <property type="entry name" value="C-type_lectin-like"/>
</dbReference>
<dbReference type="InterPro" id="IPR050111">
    <property type="entry name" value="C-type_lectin/snaclec_domain"/>
</dbReference>
<dbReference type="AlphaFoldDB" id="A0A914EF82"/>
<dbReference type="Proteomes" id="UP000887540">
    <property type="component" value="Unplaced"/>
</dbReference>
<keyword evidence="3" id="KW-1185">Reference proteome</keyword>
<dbReference type="InterPro" id="IPR016187">
    <property type="entry name" value="CTDL_fold"/>
</dbReference>
<keyword evidence="1" id="KW-0175">Coiled coil</keyword>
<dbReference type="Pfam" id="PF00059">
    <property type="entry name" value="Lectin_C"/>
    <property type="match status" value="2"/>
</dbReference>
<dbReference type="PROSITE" id="PS50041">
    <property type="entry name" value="C_TYPE_LECTIN_2"/>
    <property type="match status" value="2"/>
</dbReference>
<feature type="domain" description="C-type lectin" evidence="2">
    <location>
        <begin position="1122"/>
        <end position="1228"/>
    </location>
</feature>
<dbReference type="InterPro" id="IPR016186">
    <property type="entry name" value="C-type_lectin-like/link_sf"/>
</dbReference>
<evidence type="ECO:0000313" key="4">
    <source>
        <dbReference type="WBParaSite" id="ACRNAN_scaffold7429.g10094.t2"/>
    </source>
</evidence>
<dbReference type="CDD" id="cd00037">
    <property type="entry name" value="CLECT"/>
    <property type="match status" value="2"/>
</dbReference>